<feature type="domain" description="HTH tetR-type" evidence="5">
    <location>
        <begin position="4"/>
        <end position="64"/>
    </location>
</feature>
<protein>
    <submittedName>
        <fullName evidence="6">TetR/AcrR family transcriptional regulator</fullName>
    </submittedName>
</protein>
<dbReference type="PRINTS" id="PR00455">
    <property type="entry name" value="HTHTETR"/>
</dbReference>
<keyword evidence="1" id="KW-0805">Transcription regulation</keyword>
<evidence type="ECO:0000313" key="6">
    <source>
        <dbReference type="EMBL" id="WXG68834.1"/>
    </source>
</evidence>
<evidence type="ECO:0000259" key="5">
    <source>
        <dbReference type="PROSITE" id="PS50977"/>
    </source>
</evidence>
<gene>
    <name evidence="6" type="ORF">WDS16_27255</name>
</gene>
<dbReference type="Gene3D" id="1.10.357.10">
    <property type="entry name" value="Tetracycline Repressor, domain 2"/>
    <property type="match status" value="1"/>
</dbReference>
<dbReference type="InterPro" id="IPR036271">
    <property type="entry name" value="Tet_transcr_reg_TetR-rel_C_sf"/>
</dbReference>
<dbReference type="PROSITE" id="PS50977">
    <property type="entry name" value="HTH_TETR_2"/>
    <property type="match status" value="1"/>
</dbReference>
<keyword evidence="7" id="KW-1185">Reference proteome</keyword>
<dbReference type="Pfam" id="PF16925">
    <property type="entry name" value="TetR_C_13"/>
    <property type="match status" value="1"/>
</dbReference>
<proteinExistence type="predicted"/>
<keyword evidence="2 4" id="KW-0238">DNA-binding</keyword>
<feature type="DNA-binding region" description="H-T-H motif" evidence="4">
    <location>
        <begin position="27"/>
        <end position="46"/>
    </location>
</feature>
<organism evidence="6 7">
    <name type="scientific">Rhodococcus sovatensis</name>
    <dbReference type="NCBI Taxonomy" id="1805840"/>
    <lineage>
        <taxon>Bacteria</taxon>
        <taxon>Bacillati</taxon>
        <taxon>Actinomycetota</taxon>
        <taxon>Actinomycetes</taxon>
        <taxon>Mycobacteriales</taxon>
        <taxon>Nocardiaceae</taxon>
        <taxon>Rhodococcus</taxon>
    </lineage>
</organism>
<evidence type="ECO:0000256" key="1">
    <source>
        <dbReference type="ARBA" id="ARBA00023015"/>
    </source>
</evidence>
<reference evidence="6 7" key="1">
    <citation type="submission" date="2024-03" db="EMBL/GenBank/DDBJ databases">
        <title>Natural products discovery in diverse microorganisms through a two-stage MS feature dereplication strategy.</title>
        <authorList>
            <person name="Zhang R."/>
        </authorList>
    </citation>
    <scope>NUCLEOTIDE SEQUENCE [LARGE SCALE GENOMIC DNA]</scope>
    <source>
        <strain evidence="6 7">18930</strain>
    </source>
</reference>
<dbReference type="InterPro" id="IPR011075">
    <property type="entry name" value="TetR_C"/>
</dbReference>
<dbReference type="EMBL" id="CP147846">
    <property type="protein sequence ID" value="WXG68834.1"/>
    <property type="molecule type" value="Genomic_DNA"/>
</dbReference>
<dbReference type="InterPro" id="IPR001647">
    <property type="entry name" value="HTH_TetR"/>
</dbReference>
<sequence length="195" mass="21166">MSVSNTRDALIESTEQLIRSRGYSAFSYADLEKQVGIRKASIHYHFPTKEDLGVCVVETYLERLQADLAAFDAAGADALTRLGAFAEAFTQARASSQLPLCGALASEMTLLPGRMQALTTTYLETQARWIEKTIVTGIADGDIPPIGDVEQRTFEILSLLEGASFVSWGLGARHDVDSVAIERVLGIDPSKANKQ</sequence>
<dbReference type="InterPro" id="IPR009057">
    <property type="entry name" value="Homeodomain-like_sf"/>
</dbReference>
<dbReference type="SUPFAM" id="SSF46689">
    <property type="entry name" value="Homeodomain-like"/>
    <property type="match status" value="1"/>
</dbReference>
<keyword evidence="3" id="KW-0804">Transcription</keyword>
<dbReference type="PANTHER" id="PTHR47506">
    <property type="entry name" value="TRANSCRIPTIONAL REGULATORY PROTEIN"/>
    <property type="match status" value="1"/>
</dbReference>
<accession>A0ABZ2PIH7</accession>
<evidence type="ECO:0000256" key="3">
    <source>
        <dbReference type="ARBA" id="ARBA00023163"/>
    </source>
</evidence>
<dbReference type="SUPFAM" id="SSF48498">
    <property type="entry name" value="Tetracyclin repressor-like, C-terminal domain"/>
    <property type="match status" value="1"/>
</dbReference>
<dbReference type="Pfam" id="PF00440">
    <property type="entry name" value="TetR_N"/>
    <property type="match status" value="1"/>
</dbReference>
<dbReference type="Proteomes" id="UP001432000">
    <property type="component" value="Chromosome"/>
</dbReference>
<evidence type="ECO:0000256" key="4">
    <source>
        <dbReference type="PROSITE-ProRule" id="PRU00335"/>
    </source>
</evidence>
<evidence type="ECO:0000256" key="2">
    <source>
        <dbReference type="ARBA" id="ARBA00023125"/>
    </source>
</evidence>
<evidence type="ECO:0000313" key="7">
    <source>
        <dbReference type="Proteomes" id="UP001432000"/>
    </source>
</evidence>
<name>A0ABZ2PIH7_9NOCA</name>
<dbReference type="RefSeq" id="WP_338889279.1">
    <property type="nucleotide sequence ID" value="NZ_CP147846.1"/>
</dbReference>
<dbReference type="PANTHER" id="PTHR47506:SF1">
    <property type="entry name" value="HTH-TYPE TRANSCRIPTIONAL REGULATOR YJDC"/>
    <property type="match status" value="1"/>
</dbReference>